<dbReference type="Proteomes" id="UP000306319">
    <property type="component" value="Unassembled WGS sequence"/>
</dbReference>
<sequence length="1043" mass="116819">MKNEELLHWRSLFLIAIFFIFGCLQSKAEIVKGTVVDDTGEPLIGATVRLLNAERIAAVTDIDGNFSLNVSDLKSAVLAFSYIGMKPLEVKVNGREVVNVTLQPTENSLEEVIVVGYGQQKKASVVGAIAQTTGDVLERAAGVHDISSALTGNLPGVVTMASSGMPGDESASIVIRSASSWNNSAPLVLVDGVERDMASVDVGSVKTISILKDASATAVYGVKGANGVILITTRRGEEGRAKVSANFTATVKSASKLPQKLDSYDALAARNRIIVHELGLMPSSWEHMTPLSEMEKYRNQTSITQMERYPNIDWEDVLFNDYAMSYNGNVSVSGGTKFVKYYAIIDYVSEGDLFKQINNGRGYKTGFGYTRLNSRSNLDFHLTPTTVFKVNISGSNAQRRSRVPEGDAFDQNTWGNNRVWAGVYSTSPNAFYPIYSDGSFGYYPQNTTHVENSVWNIARGGSNTNTETRINTDFVLEQKLDFITKGLSFRGMISWDNRFMEQSRGISDPTEEIRKWIDPVTGAIQTTTTTEGNSNFDKTPGNNWDTMSGAVKDDMTMKNLYYQLQLNYNRTFGKNTVGLTGVWNRQQLSTGSMVPIRREDWVFRATYDFDNRYFAEYNGAYNGSEKFGKGYRFGFFNSAAVGWRPSAEKFWEPISRWWNELKIRGSYGEIGDDTGDRFLYMEQWGYGGSALMTVNGASSIYQFYRLNALGNPNANWEKVKKMNLGIDFAFLNSKIAGTVEMFKDSRNDILLRGSERAMPSYFGMTPPTTNLGKAESKGFEIELRLNHNFTPDFRVWANLNMTHAFNKIIFKDDPELKPSYQKSAGYSIGQTTAFIDHGTLTSFDDLYGSPAHDIKDETRLPGDLYIIDFNGDGIVDEKDRAPYGFSGTPQNTYNATLGFEWKGLSAFVQFYGVTNVTREVYLRDFINQIDLVFTGRSWIDPASGIGDIRTPRYYSSSTPYSDGTRYLYDGSYVRLKNIEIAYDFNQRWVKKLGLSNLRIFLNGNNLWLWTKMPDDRESNFAGGSSDGAYPTMRRYNIGLKFNF</sequence>
<proteinExistence type="predicted"/>
<protein>
    <submittedName>
        <fullName evidence="1">TonB-dependent receptor</fullName>
    </submittedName>
</protein>
<name>A0AC61RJ13_9BACT</name>
<keyword evidence="1" id="KW-0675">Receptor</keyword>
<organism evidence="1 2">
    <name type="scientific">Lepagella muris</name>
    <dbReference type="NCBI Taxonomy" id="3032870"/>
    <lineage>
        <taxon>Bacteria</taxon>
        <taxon>Pseudomonadati</taxon>
        <taxon>Bacteroidota</taxon>
        <taxon>Bacteroidia</taxon>
        <taxon>Bacteroidales</taxon>
        <taxon>Muribaculaceae</taxon>
        <taxon>Lepagella</taxon>
    </lineage>
</organism>
<evidence type="ECO:0000313" key="1">
    <source>
        <dbReference type="EMBL" id="TGY81028.1"/>
    </source>
</evidence>
<comment type="caution">
    <text evidence="1">The sequence shown here is derived from an EMBL/GenBank/DDBJ whole genome shotgun (WGS) entry which is preliminary data.</text>
</comment>
<gene>
    <name evidence="1" type="ORF">E5331_01205</name>
</gene>
<reference evidence="1" key="1">
    <citation type="submission" date="2019-04" db="EMBL/GenBank/DDBJ databases">
        <title>Microbes associate with the intestines of laboratory mice.</title>
        <authorList>
            <person name="Navarre W."/>
            <person name="Wong E."/>
            <person name="Huang K."/>
            <person name="Tropini C."/>
            <person name="Ng K."/>
            <person name="Yu B."/>
        </authorList>
    </citation>
    <scope>NUCLEOTIDE SEQUENCE</scope>
    <source>
        <strain evidence="1">NM04_E33</strain>
    </source>
</reference>
<accession>A0AC61RJ13</accession>
<keyword evidence="2" id="KW-1185">Reference proteome</keyword>
<dbReference type="EMBL" id="SRYB01000001">
    <property type="protein sequence ID" value="TGY81028.1"/>
    <property type="molecule type" value="Genomic_DNA"/>
</dbReference>
<evidence type="ECO:0000313" key="2">
    <source>
        <dbReference type="Proteomes" id="UP000306319"/>
    </source>
</evidence>